<proteinExistence type="predicted"/>
<gene>
    <name evidence="4" type="ORF">FB458_2030</name>
</gene>
<evidence type="ECO:0000256" key="1">
    <source>
        <dbReference type="ARBA" id="ARBA00023015"/>
    </source>
</evidence>
<dbReference type="AlphaFoldDB" id="A0A542E0X6"/>
<dbReference type="SMART" id="SM00420">
    <property type="entry name" value="HTH_DEOR"/>
    <property type="match status" value="1"/>
</dbReference>
<dbReference type="Pfam" id="PF08279">
    <property type="entry name" value="HTH_11"/>
    <property type="match status" value="1"/>
</dbReference>
<dbReference type="InterPro" id="IPR036390">
    <property type="entry name" value="WH_DNA-bd_sf"/>
</dbReference>
<evidence type="ECO:0000313" key="4">
    <source>
        <dbReference type="EMBL" id="TQJ08929.1"/>
    </source>
</evidence>
<dbReference type="InterPro" id="IPR013196">
    <property type="entry name" value="HTH_11"/>
</dbReference>
<dbReference type="PROSITE" id="PS52050">
    <property type="entry name" value="WYL"/>
    <property type="match status" value="1"/>
</dbReference>
<dbReference type="InterPro" id="IPR001034">
    <property type="entry name" value="DeoR_HTH"/>
</dbReference>
<evidence type="ECO:0000259" key="3">
    <source>
        <dbReference type="PROSITE" id="PS51000"/>
    </source>
</evidence>
<keyword evidence="2" id="KW-0804">Transcription</keyword>
<dbReference type="OrthoDB" id="3171994at2"/>
<keyword evidence="1" id="KW-0805">Transcription regulation</keyword>
<name>A0A542E0X6_9MICO</name>
<dbReference type="RefSeq" id="WP_141848378.1">
    <property type="nucleotide sequence ID" value="NZ_BAAAPR010000005.1"/>
</dbReference>
<dbReference type="InterPro" id="IPR028349">
    <property type="entry name" value="PafC-like"/>
</dbReference>
<dbReference type="Pfam" id="PF13280">
    <property type="entry name" value="WYL"/>
    <property type="match status" value="1"/>
</dbReference>
<evidence type="ECO:0000313" key="5">
    <source>
        <dbReference type="Proteomes" id="UP000317893"/>
    </source>
</evidence>
<dbReference type="PANTHER" id="PTHR34580">
    <property type="match status" value="1"/>
</dbReference>
<dbReference type="InterPro" id="IPR026881">
    <property type="entry name" value="WYL_dom"/>
</dbReference>
<evidence type="ECO:0000256" key="2">
    <source>
        <dbReference type="ARBA" id="ARBA00023163"/>
    </source>
</evidence>
<dbReference type="PANTHER" id="PTHR34580:SF1">
    <property type="entry name" value="PROTEIN PAFC"/>
    <property type="match status" value="1"/>
</dbReference>
<dbReference type="InterPro" id="IPR036388">
    <property type="entry name" value="WH-like_DNA-bd_sf"/>
</dbReference>
<keyword evidence="4" id="KW-0238">DNA-binding</keyword>
<dbReference type="GO" id="GO:0003677">
    <property type="term" value="F:DNA binding"/>
    <property type="evidence" value="ECO:0007669"/>
    <property type="project" value="UniProtKB-KW"/>
</dbReference>
<organism evidence="4 5">
    <name type="scientific">Lapillicoccus jejuensis</name>
    <dbReference type="NCBI Taxonomy" id="402171"/>
    <lineage>
        <taxon>Bacteria</taxon>
        <taxon>Bacillati</taxon>
        <taxon>Actinomycetota</taxon>
        <taxon>Actinomycetes</taxon>
        <taxon>Micrococcales</taxon>
        <taxon>Intrasporangiaceae</taxon>
        <taxon>Lapillicoccus</taxon>
    </lineage>
</organism>
<keyword evidence="5" id="KW-1185">Reference proteome</keyword>
<dbReference type="SUPFAM" id="SSF46785">
    <property type="entry name" value="Winged helix' DNA-binding domain"/>
    <property type="match status" value="1"/>
</dbReference>
<dbReference type="Proteomes" id="UP000317893">
    <property type="component" value="Unassembled WGS sequence"/>
</dbReference>
<dbReference type="Pfam" id="PF25583">
    <property type="entry name" value="WCX"/>
    <property type="match status" value="1"/>
</dbReference>
<dbReference type="PROSITE" id="PS51000">
    <property type="entry name" value="HTH_DEOR_2"/>
    <property type="match status" value="1"/>
</dbReference>
<dbReference type="InterPro" id="IPR057727">
    <property type="entry name" value="WCX_dom"/>
</dbReference>
<dbReference type="GO" id="GO:0003700">
    <property type="term" value="F:DNA-binding transcription factor activity"/>
    <property type="evidence" value="ECO:0007669"/>
    <property type="project" value="InterPro"/>
</dbReference>
<dbReference type="EMBL" id="VFMN01000001">
    <property type="protein sequence ID" value="TQJ08929.1"/>
    <property type="molecule type" value="Genomic_DNA"/>
</dbReference>
<dbReference type="PIRSF" id="PIRSF016838">
    <property type="entry name" value="PafC"/>
    <property type="match status" value="1"/>
</dbReference>
<protein>
    <submittedName>
        <fullName evidence="4">Putative DNA-binding transcriptional regulator YafY</fullName>
    </submittedName>
</protein>
<comment type="caution">
    <text evidence="4">The sequence shown here is derived from an EMBL/GenBank/DDBJ whole genome shotgun (WGS) entry which is preliminary data.</text>
</comment>
<feature type="domain" description="HTH deoR-type" evidence="3">
    <location>
        <begin position="2"/>
        <end position="60"/>
    </location>
</feature>
<reference evidence="4 5" key="1">
    <citation type="submission" date="2019-06" db="EMBL/GenBank/DDBJ databases">
        <title>Sequencing the genomes of 1000 actinobacteria strains.</title>
        <authorList>
            <person name="Klenk H.-P."/>
        </authorList>
    </citation>
    <scope>NUCLEOTIDE SEQUENCE [LARGE SCALE GENOMIC DNA]</scope>
    <source>
        <strain evidence="4 5">DSM 18607</strain>
    </source>
</reference>
<dbReference type="Gene3D" id="1.10.10.10">
    <property type="entry name" value="Winged helix-like DNA-binding domain superfamily/Winged helix DNA-binding domain"/>
    <property type="match status" value="1"/>
</dbReference>
<sequence length="327" mass="35236">MRADRLLQLLYLLRRHGRLTAARLAELLEVSERTVLRDMEALSAAGVPVYTEQGRGGGCVLLEGWETDVSGLSPDEAQALFAWTAQGAAADLGLGPQLATALTKLSATVPQPALERADALAAVVVVDRRRWFAASEEVPLLPRLREAAVARRRVRLRYGAPSDPEPSRRTVDPYGLVENAGRWYLLAAHRGVVKSFRASRILEATVLDEPARVPPDLDLAAEWARVRAAFEDRQQGVALVVAVRPEVLGRFRLVASSQVATGTAAEAAGEHDGWPLLRLTVRAQEAGVALVLGFGGDVRLVEPVALPDAVRRRARAALALHGGSAEM</sequence>
<dbReference type="InterPro" id="IPR051534">
    <property type="entry name" value="CBASS_pafABC_assoc_protein"/>
</dbReference>
<accession>A0A542E0X6</accession>